<dbReference type="AlphaFoldDB" id="X1CDL0"/>
<proteinExistence type="predicted"/>
<comment type="caution">
    <text evidence="1">The sequence shown here is derived from an EMBL/GenBank/DDBJ whole genome shotgun (WGS) entry which is preliminary data.</text>
</comment>
<sequence length="80" mass="9389">FEKLGTTPRDGFVRDNELVLPEELYSSKEDIEHLLNEFLIISEDFLILLKGKFSKNETIKVTIKKLSQCIGEYKVWIEKK</sequence>
<name>X1CDL0_9ZZZZ</name>
<protein>
    <submittedName>
        <fullName evidence="1">Uncharacterized protein</fullName>
    </submittedName>
</protein>
<evidence type="ECO:0000313" key="1">
    <source>
        <dbReference type="EMBL" id="GAG82331.1"/>
    </source>
</evidence>
<reference evidence="1" key="1">
    <citation type="journal article" date="2014" name="Front. Microbiol.">
        <title>High frequency of phylogenetically diverse reductive dehalogenase-homologous genes in deep subseafloor sedimentary metagenomes.</title>
        <authorList>
            <person name="Kawai M."/>
            <person name="Futagami T."/>
            <person name="Toyoda A."/>
            <person name="Takaki Y."/>
            <person name="Nishi S."/>
            <person name="Hori S."/>
            <person name="Arai W."/>
            <person name="Tsubouchi T."/>
            <person name="Morono Y."/>
            <person name="Uchiyama I."/>
            <person name="Ito T."/>
            <person name="Fujiyama A."/>
            <person name="Inagaki F."/>
            <person name="Takami H."/>
        </authorList>
    </citation>
    <scope>NUCLEOTIDE SEQUENCE</scope>
    <source>
        <strain evidence="1">Expedition CK06-06</strain>
    </source>
</reference>
<gene>
    <name evidence="1" type="ORF">S01H4_33785</name>
</gene>
<dbReference type="EMBL" id="BART01017815">
    <property type="protein sequence ID" value="GAG82331.1"/>
    <property type="molecule type" value="Genomic_DNA"/>
</dbReference>
<organism evidence="1">
    <name type="scientific">marine sediment metagenome</name>
    <dbReference type="NCBI Taxonomy" id="412755"/>
    <lineage>
        <taxon>unclassified sequences</taxon>
        <taxon>metagenomes</taxon>
        <taxon>ecological metagenomes</taxon>
    </lineage>
</organism>
<feature type="non-terminal residue" evidence="1">
    <location>
        <position position="1"/>
    </location>
</feature>
<accession>X1CDL0</accession>